<feature type="transmembrane region" description="Helical" evidence="6">
    <location>
        <begin position="390"/>
        <end position="414"/>
    </location>
</feature>
<feature type="domain" description="Metallo-beta-lactamase" evidence="7">
    <location>
        <begin position="517"/>
        <end position="709"/>
    </location>
</feature>
<evidence type="ECO:0000256" key="5">
    <source>
        <dbReference type="ARBA" id="ARBA00023136"/>
    </source>
</evidence>
<evidence type="ECO:0000313" key="9">
    <source>
        <dbReference type="Proteomes" id="UP001162891"/>
    </source>
</evidence>
<dbReference type="InterPro" id="IPR004797">
    <property type="entry name" value="Competence_ComEC/Rec2"/>
</dbReference>
<dbReference type="InterPro" id="IPR001279">
    <property type="entry name" value="Metallo-B-lactamas"/>
</dbReference>
<dbReference type="NCBIfam" id="TIGR00360">
    <property type="entry name" value="ComEC_N-term"/>
    <property type="match status" value="1"/>
</dbReference>
<accession>A0ABN6N2T5</accession>
<dbReference type="NCBIfam" id="TIGR00361">
    <property type="entry name" value="ComEC_Rec2"/>
    <property type="match status" value="1"/>
</dbReference>
<dbReference type="Gene3D" id="3.60.15.10">
    <property type="entry name" value="Ribonuclease Z/Hydroxyacylglutathione hydrolase-like"/>
    <property type="match status" value="1"/>
</dbReference>
<proteinExistence type="predicted"/>
<evidence type="ECO:0000256" key="1">
    <source>
        <dbReference type="ARBA" id="ARBA00004651"/>
    </source>
</evidence>
<keyword evidence="5 6" id="KW-0472">Membrane</keyword>
<evidence type="ECO:0000256" key="2">
    <source>
        <dbReference type="ARBA" id="ARBA00022475"/>
    </source>
</evidence>
<evidence type="ECO:0000256" key="3">
    <source>
        <dbReference type="ARBA" id="ARBA00022692"/>
    </source>
</evidence>
<dbReference type="InterPro" id="IPR035681">
    <property type="entry name" value="ComA-like_MBL"/>
</dbReference>
<dbReference type="InterPro" id="IPR036866">
    <property type="entry name" value="RibonucZ/Hydroxyglut_hydro"/>
</dbReference>
<evidence type="ECO:0000259" key="7">
    <source>
        <dbReference type="SMART" id="SM00849"/>
    </source>
</evidence>
<feature type="transmembrane region" description="Helical" evidence="6">
    <location>
        <begin position="478"/>
        <end position="497"/>
    </location>
</feature>
<reference evidence="9" key="1">
    <citation type="journal article" date="2022" name="Int. J. Syst. Evol. Microbiol.">
        <title>Anaeromyxobacter oryzae sp. nov., Anaeromyxobacter diazotrophicus sp. nov. and Anaeromyxobacter paludicola sp. nov., isolated from paddy soils.</title>
        <authorList>
            <person name="Itoh H."/>
            <person name="Xu Z."/>
            <person name="Mise K."/>
            <person name="Masuda Y."/>
            <person name="Ushijima N."/>
            <person name="Hayakawa C."/>
            <person name="Shiratori Y."/>
            <person name="Senoo K."/>
        </authorList>
    </citation>
    <scope>NUCLEOTIDE SEQUENCE [LARGE SCALE GENOMIC DNA]</scope>
    <source>
        <strain evidence="9">Red232</strain>
    </source>
</reference>
<dbReference type="Pfam" id="PF03772">
    <property type="entry name" value="Competence"/>
    <property type="match status" value="1"/>
</dbReference>
<evidence type="ECO:0000256" key="4">
    <source>
        <dbReference type="ARBA" id="ARBA00022989"/>
    </source>
</evidence>
<feature type="transmembrane region" description="Helical" evidence="6">
    <location>
        <begin position="300"/>
        <end position="317"/>
    </location>
</feature>
<dbReference type="Proteomes" id="UP001162891">
    <property type="component" value="Chromosome"/>
</dbReference>
<dbReference type="PANTHER" id="PTHR30619">
    <property type="entry name" value="DNA INTERNALIZATION/COMPETENCE PROTEIN COMEC/REC2"/>
    <property type="match status" value="1"/>
</dbReference>
<dbReference type="SUPFAM" id="SSF56281">
    <property type="entry name" value="Metallo-hydrolase/oxidoreductase"/>
    <property type="match status" value="1"/>
</dbReference>
<protein>
    <recommendedName>
        <fullName evidence="7">Metallo-beta-lactamase domain-containing protein</fullName>
    </recommendedName>
</protein>
<evidence type="ECO:0000313" key="8">
    <source>
        <dbReference type="EMBL" id="BDG06178.1"/>
    </source>
</evidence>
<dbReference type="EMBL" id="AP025591">
    <property type="protein sequence ID" value="BDG06178.1"/>
    <property type="molecule type" value="Genomic_DNA"/>
</dbReference>
<comment type="subcellular location">
    <subcellularLocation>
        <location evidence="1">Cell membrane</location>
        <topology evidence="1">Multi-pass membrane protein</topology>
    </subcellularLocation>
</comment>
<feature type="transmembrane region" description="Helical" evidence="6">
    <location>
        <begin position="213"/>
        <end position="232"/>
    </location>
</feature>
<dbReference type="PANTHER" id="PTHR30619:SF1">
    <property type="entry name" value="RECOMBINATION PROTEIN 2"/>
    <property type="match status" value="1"/>
</dbReference>
<sequence length="767" mass="77411">MRARPLLGPALGLALGTAIGLGGTPFPRPVAAAFLLALSPPLAPVAFAAAGWLAADVTRAGPPRPPAGPAVLSGRIASPPDRTGDRVRFLLRPTEGDLLEVFADPTAWPLALWDRVRVRVELRVPPGPRNPGGRDPAGRLRAAGVALQASAVGPVVREASPSPAAFLERARERLADAAARSLPTREAAVVRAIGTGDRAALDPDTTAAFARSGLAHVLAVSGLHLVVVVLGFERALRAALLRCDRLAARADPRRVAAAVALPLSGVYALATGAGAPVLRAAVAAAAVLGGTLLDREVDALNGLALAALVLLAGAPASALDPGFQLSFAAVAGLVLWARPIRRRLPVPTPPAGTWRARLLEPLLEGTCATLAASVATAPILAYHFRQLPLLGLLANVAAIPVGSALTALAALGAIGAATAPALATPFLLLARPLAWALLALADGAAAPAWGGLGVGSPGVAGVLGAFALALLAGRARGLLRGAAWLGAAAALLLPAPLRALAARARGGLEVTFVSVGQGDAALLRLPDGSAVLVDAGGAPDGGADPGARDVVPFLRDLGVRRLAAVFVSHPHPDHVLGLVAVARAFAIERVFSNDDAGGGDAARVLASLSPSPLPPGARWARAGVVFEALGGDRAALSGNDASLVLRVSYGSTAFLFPGDVEAEGEATAVARGGLAADVVKIPHHGSRRSSTPAFVAATRPRLAVVSLATGNRYGFPHAEALARWQAAGATVLRTDEGAVRLLSDGQAVRRVPAGTALDPLATLRERP</sequence>
<gene>
    <name evidence="8" type="ORF">AMOR_51740</name>
</gene>
<dbReference type="Pfam" id="PF00753">
    <property type="entry name" value="Lactamase_B"/>
    <property type="match status" value="1"/>
</dbReference>
<dbReference type="CDD" id="cd07731">
    <property type="entry name" value="ComA-like_MBL-fold"/>
    <property type="match status" value="1"/>
</dbReference>
<feature type="transmembrane region" description="Helical" evidence="6">
    <location>
        <begin position="421"/>
        <end position="441"/>
    </location>
</feature>
<organism evidence="8 9">
    <name type="scientific">Anaeromyxobacter oryzae</name>
    <dbReference type="NCBI Taxonomy" id="2918170"/>
    <lineage>
        <taxon>Bacteria</taxon>
        <taxon>Pseudomonadati</taxon>
        <taxon>Myxococcota</taxon>
        <taxon>Myxococcia</taxon>
        <taxon>Myxococcales</taxon>
        <taxon>Cystobacterineae</taxon>
        <taxon>Anaeromyxobacteraceae</taxon>
        <taxon>Anaeromyxobacter</taxon>
    </lineage>
</organism>
<evidence type="ECO:0000256" key="6">
    <source>
        <dbReference type="SAM" id="Phobius"/>
    </source>
</evidence>
<dbReference type="Pfam" id="PF13567">
    <property type="entry name" value="DUF4131"/>
    <property type="match status" value="1"/>
</dbReference>
<keyword evidence="3 6" id="KW-0812">Transmembrane</keyword>
<dbReference type="InterPro" id="IPR004477">
    <property type="entry name" value="ComEC_N"/>
</dbReference>
<keyword evidence="4 6" id="KW-1133">Transmembrane helix</keyword>
<keyword evidence="2" id="KW-1003">Cell membrane</keyword>
<dbReference type="SMART" id="SM00849">
    <property type="entry name" value="Lactamase_B"/>
    <property type="match status" value="1"/>
</dbReference>
<keyword evidence="9" id="KW-1185">Reference proteome</keyword>
<name>A0ABN6N2T5_9BACT</name>
<dbReference type="RefSeq" id="WP_248355540.1">
    <property type="nucleotide sequence ID" value="NZ_AP025591.1"/>
</dbReference>
<feature type="transmembrane region" description="Helical" evidence="6">
    <location>
        <begin position="447"/>
        <end position="471"/>
    </location>
</feature>
<dbReference type="InterPro" id="IPR025405">
    <property type="entry name" value="DUF4131"/>
</dbReference>
<dbReference type="InterPro" id="IPR052159">
    <property type="entry name" value="Competence_DNA_uptake"/>
</dbReference>
<feature type="transmembrane region" description="Helical" evidence="6">
    <location>
        <begin position="253"/>
        <end position="270"/>
    </location>
</feature>